<reference evidence="3 4" key="2">
    <citation type="submission" date="2020-08" db="EMBL/GenBank/DDBJ databases">
        <authorList>
            <person name="Partida-Martinez L."/>
            <person name="Huntemann M."/>
            <person name="Clum A."/>
            <person name="Wang J."/>
            <person name="Palaniappan K."/>
            <person name="Ritter S."/>
            <person name="Chen I.-M."/>
            <person name="Stamatis D."/>
            <person name="Reddy T."/>
            <person name="O'Malley R."/>
            <person name="Daum C."/>
            <person name="Shapiro N."/>
            <person name="Ivanova N."/>
            <person name="Kyrpides N."/>
            <person name="Woyke T."/>
        </authorList>
    </citation>
    <scope>NUCLEOTIDE SEQUENCE [LARGE SCALE GENOMIC DNA]</scope>
    <source>
        <strain evidence="3 4">AS2.23</strain>
    </source>
</reference>
<dbReference type="InterPro" id="IPR052019">
    <property type="entry name" value="F420H2_bilvrd_red/Heme_oxyg"/>
</dbReference>
<evidence type="ECO:0000313" key="4">
    <source>
        <dbReference type="Proteomes" id="UP000533269"/>
    </source>
</evidence>
<organism evidence="3 4">
    <name type="scientific">Kineococcus radiotolerans</name>
    <dbReference type="NCBI Taxonomy" id="131568"/>
    <lineage>
        <taxon>Bacteria</taxon>
        <taxon>Bacillati</taxon>
        <taxon>Actinomycetota</taxon>
        <taxon>Actinomycetes</taxon>
        <taxon>Kineosporiales</taxon>
        <taxon>Kineosporiaceae</taxon>
        <taxon>Kineococcus</taxon>
    </lineage>
</organism>
<dbReference type="InterPro" id="IPR012349">
    <property type="entry name" value="Split_barrel_FMN-bd"/>
</dbReference>
<keyword evidence="1" id="KW-0560">Oxidoreductase</keyword>
<comment type="caution">
    <text evidence="3">The sequence shown here is derived from an EMBL/GenBank/DDBJ whole genome shotgun (WGS) entry which is preliminary data.</text>
</comment>
<gene>
    <name evidence="3" type="ORF">FHR75_000678</name>
</gene>
<dbReference type="EMBL" id="JACHVY010000001">
    <property type="protein sequence ID" value="MBB2899890.1"/>
    <property type="molecule type" value="Genomic_DNA"/>
</dbReference>
<dbReference type="PANTHER" id="PTHR35176:SF1">
    <property type="entry name" value="F420H(2)-DEPENDENT BILIVERDIN REDUCTASE"/>
    <property type="match status" value="1"/>
</dbReference>
<dbReference type="InterPro" id="IPR011576">
    <property type="entry name" value="Pyridox_Oxase_N"/>
</dbReference>
<dbReference type="InterPro" id="IPR019920">
    <property type="entry name" value="F420-binding_dom_put"/>
</dbReference>
<name>A0A7W4TJ76_KINRA</name>
<dbReference type="GO" id="GO:0016627">
    <property type="term" value="F:oxidoreductase activity, acting on the CH-CH group of donors"/>
    <property type="evidence" value="ECO:0007669"/>
    <property type="project" value="TreeGrafter"/>
</dbReference>
<sequence length="133" mass="14312">MALDPADLPPSALEFLAERHLATVTTLRADGSPHVVPVGFTFEAATGTVRIITSGTSRKAVHARRGSRVVVAQVDGRRWLALEGVGSVLEDAASVRDAEDRYAARYRTPRPNPARVVVAFTVDRVLGSVPPWD</sequence>
<feature type="domain" description="Pyridoxamine 5'-phosphate oxidase N-terminal" evidence="2">
    <location>
        <begin position="10"/>
        <end position="125"/>
    </location>
</feature>
<evidence type="ECO:0000313" key="3">
    <source>
        <dbReference type="EMBL" id="MBB2899890.1"/>
    </source>
</evidence>
<dbReference type="SUPFAM" id="SSF50475">
    <property type="entry name" value="FMN-binding split barrel"/>
    <property type="match status" value="1"/>
</dbReference>
<proteinExistence type="predicted"/>
<reference evidence="3 4" key="1">
    <citation type="submission" date="2020-08" db="EMBL/GenBank/DDBJ databases">
        <title>The Agave Microbiome: Exploring the role of microbial communities in plant adaptations to desert environments.</title>
        <authorList>
            <person name="Partida-Martinez L.P."/>
        </authorList>
    </citation>
    <scope>NUCLEOTIDE SEQUENCE [LARGE SCALE GENOMIC DNA]</scope>
    <source>
        <strain evidence="3 4">AS2.23</strain>
    </source>
</reference>
<evidence type="ECO:0000259" key="2">
    <source>
        <dbReference type="Pfam" id="PF01243"/>
    </source>
</evidence>
<evidence type="ECO:0000256" key="1">
    <source>
        <dbReference type="ARBA" id="ARBA00023002"/>
    </source>
</evidence>
<dbReference type="Pfam" id="PF01243">
    <property type="entry name" value="PNPOx_N"/>
    <property type="match status" value="1"/>
</dbReference>
<dbReference type="PANTHER" id="PTHR35176">
    <property type="entry name" value="HEME OXYGENASE HI_0854-RELATED"/>
    <property type="match status" value="1"/>
</dbReference>
<dbReference type="AlphaFoldDB" id="A0A7W4TJ76"/>
<protein>
    <submittedName>
        <fullName evidence="3">PPOX class probable F420-dependent enzyme</fullName>
    </submittedName>
</protein>
<dbReference type="GO" id="GO:0005829">
    <property type="term" value="C:cytosol"/>
    <property type="evidence" value="ECO:0007669"/>
    <property type="project" value="TreeGrafter"/>
</dbReference>
<dbReference type="Proteomes" id="UP000533269">
    <property type="component" value="Unassembled WGS sequence"/>
</dbReference>
<dbReference type="Gene3D" id="2.30.110.10">
    <property type="entry name" value="Electron Transport, Fmn-binding Protein, Chain A"/>
    <property type="match status" value="1"/>
</dbReference>
<dbReference type="RefSeq" id="WP_183390370.1">
    <property type="nucleotide sequence ID" value="NZ_JACHVY010000001.1"/>
</dbReference>
<dbReference type="NCBIfam" id="TIGR03618">
    <property type="entry name" value="Rv1155_F420"/>
    <property type="match status" value="1"/>
</dbReference>
<accession>A0A7W4TJ76</accession>
<dbReference type="GO" id="GO:0070967">
    <property type="term" value="F:coenzyme F420 binding"/>
    <property type="evidence" value="ECO:0007669"/>
    <property type="project" value="TreeGrafter"/>
</dbReference>